<feature type="transmembrane region" description="Helical" evidence="1">
    <location>
        <begin position="12"/>
        <end position="31"/>
    </location>
</feature>
<dbReference type="EMBL" id="BAABFT010000020">
    <property type="protein sequence ID" value="GAA4338061.1"/>
    <property type="molecule type" value="Genomic_DNA"/>
</dbReference>
<organism evidence="2 3">
    <name type="scientific">Mucilaginibacter gynuensis</name>
    <dbReference type="NCBI Taxonomy" id="1302236"/>
    <lineage>
        <taxon>Bacteria</taxon>
        <taxon>Pseudomonadati</taxon>
        <taxon>Bacteroidota</taxon>
        <taxon>Sphingobacteriia</taxon>
        <taxon>Sphingobacteriales</taxon>
        <taxon>Sphingobacteriaceae</taxon>
        <taxon>Mucilaginibacter</taxon>
    </lineage>
</organism>
<feature type="transmembrane region" description="Helical" evidence="1">
    <location>
        <begin position="263"/>
        <end position="281"/>
    </location>
</feature>
<evidence type="ECO:0000256" key="1">
    <source>
        <dbReference type="SAM" id="Phobius"/>
    </source>
</evidence>
<feature type="transmembrane region" description="Helical" evidence="1">
    <location>
        <begin position="236"/>
        <end position="257"/>
    </location>
</feature>
<feature type="transmembrane region" description="Helical" evidence="1">
    <location>
        <begin position="90"/>
        <end position="113"/>
    </location>
</feature>
<comment type="caution">
    <text evidence="2">The sequence shown here is derived from an EMBL/GenBank/DDBJ whole genome shotgun (WGS) entry which is preliminary data.</text>
</comment>
<keyword evidence="1" id="KW-0812">Transmembrane</keyword>
<name>A0ABP8HE11_9SPHI</name>
<evidence type="ECO:0000313" key="2">
    <source>
        <dbReference type="EMBL" id="GAA4338061.1"/>
    </source>
</evidence>
<keyword evidence="1" id="KW-1133">Transmembrane helix</keyword>
<proteinExistence type="predicted"/>
<reference evidence="3" key="1">
    <citation type="journal article" date="2019" name="Int. J. Syst. Evol. Microbiol.">
        <title>The Global Catalogue of Microorganisms (GCM) 10K type strain sequencing project: providing services to taxonomists for standard genome sequencing and annotation.</title>
        <authorList>
            <consortium name="The Broad Institute Genomics Platform"/>
            <consortium name="The Broad Institute Genome Sequencing Center for Infectious Disease"/>
            <person name="Wu L."/>
            <person name="Ma J."/>
        </authorList>
    </citation>
    <scope>NUCLEOTIDE SEQUENCE [LARGE SCALE GENOMIC DNA]</scope>
    <source>
        <strain evidence="3">JCM 17705</strain>
    </source>
</reference>
<dbReference type="RefSeq" id="WP_345213730.1">
    <property type="nucleotide sequence ID" value="NZ_BAABFT010000020.1"/>
</dbReference>
<feature type="transmembrane region" description="Helical" evidence="1">
    <location>
        <begin position="174"/>
        <end position="192"/>
    </location>
</feature>
<keyword evidence="3" id="KW-1185">Reference proteome</keyword>
<protein>
    <submittedName>
        <fullName evidence="2">Uncharacterized protein</fullName>
    </submittedName>
</protein>
<evidence type="ECO:0000313" key="3">
    <source>
        <dbReference type="Proteomes" id="UP001500582"/>
    </source>
</evidence>
<feature type="transmembrane region" description="Helical" evidence="1">
    <location>
        <begin position="133"/>
        <end position="153"/>
    </location>
</feature>
<feature type="transmembrane region" description="Helical" evidence="1">
    <location>
        <begin position="61"/>
        <end position="78"/>
    </location>
</feature>
<gene>
    <name evidence="2" type="ORF">GCM10023149_47830</name>
</gene>
<keyword evidence="1" id="KW-0472">Membrane</keyword>
<feature type="transmembrane region" description="Helical" evidence="1">
    <location>
        <begin position="199"/>
        <end position="216"/>
    </location>
</feature>
<sequence length="299" mass="35160">MKARYLFPPVFRILGILMAIPGFILGYFVVFRDYAIPGFELHLRTRGYLDRAAFENFTNELALTLVVGGLLFIAFSKVKREDELTARIRLNALYWAILTNYLLYAAWLLLALLNEAFKVEFLEVLTNKGFQFSLDNFFLPLAIFIARFYYLLYKSKNEYQDIPLHFLPNKPYNVAGKLLSIALLLPSLYGMLDLFRGDYFEYLFYFMPFVFLLWIYSKERVEDEYINSIRLSAMQIAVYVNYAILLLANIFCYGIEFLLVQEINLITIPLIFVIVFQYRLYRLSKETSRKSGQLNMNIL</sequence>
<accession>A0ABP8HE11</accession>
<dbReference type="Proteomes" id="UP001500582">
    <property type="component" value="Unassembled WGS sequence"/>
</dbReference>